<keyword evidence="1" id="KW-0472">Membrane</keyword>
<sequence>MMSMLFIDTGVVSSDQWHAVHLPSALLTDAGLLVQLVTIVLAVRLKYRVILGLSLTAFPGTILYLVVNCIGVIANIMLSVIMITRLYPMYQGSKQMLIFLVSLLAIQITSKVVTMILTIKHVTGEELVLSGAHMCNYSVPENGMFAIEVSYISATAWETLVLCLAVWIALHTTFVVTSSLQLGDDLTPKIANSTSAAAGIFIGILGLIRVVQIFILGPRLILGVREYHANHVSNSDEGPDMSIAFQERVHISTGDEYLAWNHSR</sequence>
<protein>
    <submittedName>
        <fullName evidence="2">Uncharacterized protein</fullName>
    </submittedName>
</protein>
<feature type="transmembrane region" description="Helical" evidence="1">
    <location>
        <begin position="62"/>
        <end position="84"/>
    </location>
</feature>
<keyword evidence="1" id="KW-0812">Transmembrane</keyword>
<evidence type="ECO:0000256" key="1">
    <source>
        <dbReference type="SAM" id="Phobius"/>
    </source>
</evidence>
<dbReference type="AlphaFoldDB" id="A0A1B7MJH6"/>
<feature type="transmembrane region" description="Helical" evidence="1">
    <location>
        <begin position="196"/>
        <end position="216"/>
    </location>
</feature>
<dbReference type="Proteomes" id="UP000092154">
    <property type="component" value="Unassembled WGS sequence"/>
</dbReference>
<feature type="transmembrane region" description="Helical" evidence="1">
    <location>
        <begin position="20"/>
        <end position="42"/>
    </location>
</feature>
<name>A0A1B7MJH6_9AGAM</name>
<organism evidence="2 3">
    <name type="scientific">Rhizopogon vinicolor AM-OR11-026</name>
    <dbReference type="NCBI Taxonomy" id="1314800"/>
    <lineage>
        <taxon>Eukaryota</taxon>
        <taxon>Fungi</taxon>
        <taxon>Dikarya</taxon>
        <taxon>Basidiomycota</taxon>
        <taxon>Agaricomycotina</taxon>
        <taxon>Agaricomycetes</taxon>
        <taxon>Agaricomycetidae</taxon>
        <taxon>Boletales</taxon>
        <taxon>Suillineae</taxon>
        <taxon>Rhizopogonaceae</taxon>
        <taxon>Rhizopogon</taxon>
    </lineage>
</organism>
<gene>
    <name evidence="2" type="ORF">K503DRAFT_842089</name>
</gene>
<accession>A0A1B7MJH6</accession>
<dbReference type="EMBL" id="KV448923">
    <property type="protein sequence ID" value="OAX32755.1"/>
    <property type="molecule type" value="Genomic_DNA"/>
</dbReference>
<keyword evidence="1" id="KW-1133">Transmembrane helix</keyword>
<dbReference type="OrthoDB" id="3341843at2759"/>
<dbReference type="InParanoid" id="A0A1B7MJH6"/>
<keyword evidence="3" id="KW-1185">Reference proteome</keyword>
<reference evidence="2 3" key="1">
    <citation type="submission" date="2016-06" db="EMBL/GenBank/DDBJ databases">
        <title>Comparative genomics of the ectomycorrhizal sister species Rhizopogon vinicolor and Rhizopogon vesiculosus (Basidiomycota: Boletales) reveals a divergence of the mating type B locus.</title>
        <authorList>
            <consortium name="DOE Joint Genome Institute"/>
            <person name="Mujic A.B."/>
            <person name="Kuo A."/>
            <person name="Tritt A."/>
            <person name="Lipzen A."/>
            <person name="Chen C."/>
            <person name="Johnson J."/>
            <person name="Sharma A."/>
            <person name="Barry K."/>
            <person name="Grigoriev I.V."/>
            <person name="Spatafora J.W."/>
        </authorList>
    </citation>
    <scope>NUCLEOTIDE SEQUENCE [LARGE SCALE GENOMIC DNA]</scope>
    <source>
        <strain evidence="2 3">AM-OR11-026</strain>
    </source>
</reference>
<feature type="transmembrane region" description="Helical" evidence="1">
    <location>
        <begin position="154"/>
        <end position="176"/>
    </location>
</feature>
<proteinExistence type="predicted"/>
<evidence type="ECO:0000313" key="3">
    <source>
        <dbReference type="Proteomes" id="UP000092154"/>
    </source>
</evidence>
<feature type="transmembrane region" description="Helical" evidence="1">
    <location>
        <begin position="96"/>
        <end position="119"/>
    </location>
</feature>
<evidence type="ECO:0000313" key="2">
    <source>
        <dbReference type="EMBL" id="OAX32755.1"/>
    </source>
</evidence>